<sequence>MNNFRQFVSIERIESLKAGLLGGFAGTIAFLVTAAIDGLTIARSELPFQWMSDPETLLNLVLAIAIAGASGFLFGVTYRYVIRRDLNPHLNSGAVLAFGLVRGFAQVDATLSGGFEGTASLLAMVVIVLESIVLFAVAGRMLDWAMERDWIKPFDAD</sequence>
<dbReference type="AlphaFoldDB" id="A0A928Z7X4"/>
<feature type="transmembrane region" description="Helical" evidence="1">
    <location>
        <begin position="57"/>
        <end position="78"/>
    </location>
</feature>
<keyword evidence="1" id="KW-0472">Membrane</keyword>
<keyword evidence="3" id="KW-1185">Reference proteome</keyword>
<reference evidence="2" key="1">
    <citation type="submission" date="2020-10" db="EMBL/GenBank/DDBJ databases">
        <authorList>
            <person name="Castelo-Branco R."/>
            <person name="Eusebio N."/>
            <person name="Adriana R."/>
            <person name="Vieira A."/>
            <person name="Brugerolle De Fraissinette N."/>
            <person name="Rezende De Castro R."/>
            <person name="Schneider M.P."/>
            <person name="Vasconcelos V."/>
            <person name="Leao P.N."/>
        </authorList>
    </citation>
    <scope>NUCLEOTIDE SEQUENCE</scope>
    <source>
        <strain evidence="2">LEGE 11467</strain>
    </source>
</reference>
<dbReference type="EMBL" id="JADEXN010000258">
    <property type="protein sequence ID" value="MBE9041872.1"/>
    <property type="molecule type" value="Genomic_DNA"/>
</dbReference>
<dbReference type="Proteomes" id="UP000621799">
    <property type="component" value="Unassembled WGS sequence"/>
</dbReference>
<feature type="transmembrane region" description="Helical" evidence="1">
    <location>
        <begin position="20"/>
        <end position="42"/>
    </location>
</feature>
<dbReference type="PANTHER" id="PTHR36383:SF1">
    <property type="entry name" value="PROTEIN, PUTATIVE-RELATED"/>
    <property type="match status" value="1"/>
</dbReference>
<protein>
    <submittedName>
        <fullName evidence="2">Uncharacterized protein</fullName>
    </submittedName>
</protein>
<proteinExistence type="predicted"/>
<keyword evidence="1" id="KW-0812">Transmembrane</keyword>
<feature type="transmembrane region" description="Helical" evidence="1">
    <location>
        <begin position="90"/>
        <end position="107"/>
    </location>
</feature>
<feature type="transmembrane region" description="Helical" evidence="1">
    <location>
        <begin position="119"/>
        <end position="138"/>
    </location>
</feature>
<name>A0A928Z7X4_9CYAN</name>
<keyword evidence="1" id="KW-1133">Transmembrane helix</keyword>
<gene>
    <name evidence="2" type="ORF">IQ235_13895</name>
</gene>
<evidence type="ECO:0000313" key="3">
    <source>
        <dbReference type="Proteomes" id="UP000621799"/>
    </source>
</evidence>
<dbReference type="PANTHER" id="PTHR36383">
    <property type="entry name" value="OS09G0529350 PROTEIN"/>
    <property type="match status" value="1"/>
</dbReference>
<accession>A0A928Z7X4</accession>
<organism evidence="2 3">
    <name type="scientific">Zarconia navalis LEGE 11467</name>
    <dbReference type="NCBI Taxonomy" id="1828826"/>
    <lineage>
        <taxon>Bacteria</taxon>
        <taxon>Bacillati</taxon>
        <taxon>Cyanobacteriota</taxon>
        <taxon>Cyanophyceae</taxon>
        <taxon>Oscillatoriophycideae</taxon>
        <taxon>Oscillatoriales</taxon>
        <taxon>Oscillatoriales incertae sedis</taxon>
        <taxon>Zarconia</taxon>
        <taxon>Zarconia navalis</taxon>
    </lineage>
</organism>
<evidence type="ECO:0000313" key="2">
    <source>
        <dbReference type="EMBL" id="MBE9041872.1"/>
    </source>
</evidence>
<dbReference type="RefSeq" id="WP_264322063.1">
    <property type="nucleotide sequence ID" value="NZ_JADEXN010000258.1"/>
</dbReference>
<evidence type="ECO:0000256" key="1">
    <source>
        <dbReference type="SAM" id="Phobius"/>
    </source>
</evidence>
<comment type="caution">
    <text evidence="2">The sequence shown here is derived from an EMBL/GenBank/DDBJ whole genome shotgun (WGS) entry which is preliminary data.</text>
</comment>